<accession>X0SZ73</accession>
<dbReference type="GO" id="GO:0016757">
    <property type="term" value="F:glycosyltransferase activity"/>
    <property type="evidence" value="ECO:0007669"/>
    <property type="project" value="UniProtKB-KW"/>
</dbReference>
<protein>
    <recommendedName>
        <fullName evidence="4">Glycosyl transferase family 3 domain-containing protein</fullName>
    </recommendedName>
</protein>
<gene>
    <name evidence="3" type="ORF">S01H1_26868</name>
</gene>
<keyword evidence="1" id="KW-0328">Glycosyltransferase</keyword>
<sequence length="46" mass="4918">CCGLVAGNRASDFREGAHIAEKVIDSGQAQAKLEELINFSRNIEVG</sequence>
<organism evidence="3">
    <name type="scientific">marine sediment metagenome</name>
    <dbReference type="NCBI Taxonomy" id="412755"/>
    <lineage>
        <taxon>unclassified sequences</taxon>
        <taxon>metagenomes</taxon>
        <taxon>ecological metagenomes</taxon>
    </lineage>
</organism>
<evidence type="ECO:0000256" key="1">
    <source>
        <dbReference type="ARBA" id="ARBA00022676"/>
    </source>
</evidence>
<proteinExistence type="predicted"/>
<evidence type="ECO:0000313" key="3">
    <source>
        <dbReference type="EMBL" id="GAF86468.1"/>
    </source>
</evidence>
<reference evidence="3" key="1">
    <citation type="journal article" date="2014" name="Front. Microbiol.">
        <title>High frequency of phylogenetically diverse reductive dehalogenase-homologous genes in deep subseafloor sedimentary metagenomes.</title>
        <authorList>
            <person name="Kawai M."/>
            <person name="Futagami T."/>
            <person name="Toyoda A."/>
            <person name="Takaki Y."/>
            <person name="Nishi S."/>
            <person name="Hori S."/>
            <person name="Arai W."/>
            <person name="Tsubouchi T."/>
            <person name="Morono Y."/>
            <person name="Uchiyama I."/>
            <person name="Ito T."/>
            <person name="Fujiyama A."/>
            <person name="Inagaki F."/>
            <person name="Takami H."/>
        </authorList>
    </citation>
    <scope>NUCLEOTIDE SEQUENCE</scope>
    <source>
        <strain evidence="3">Expedition CK06-06</strain>
    </source>
</reference>
<dbReference type="AlphaFoldDB" id="X0SZ73"/>
<evidence type="ECO:0008006" key="4">
    <source>
        <dbReference type="Google" id="ProtNLM"/>
    </source>
</evidence>
<comment type="caution">
    <text evidence="3">The sequence shown here is derived from an EMBL/GenBank/DDBJ whole genome shotgun (WGS) entry which is preliminary data.</text>
</comment>
<dbReference type="SUPFAM" id="SSF52418">
    <property type="entry name" value="Nucleoside phosphorylase/phosphoribosyltransferase catalytic domain"/>
    <property type="match status" value="1"/>
</dbReference>
<feature type="non-terminal residue" evidence="3">
    <location>
        <position position="1"/>
    </location>
</feature>
<dbReference type="InterPro" id="IPR035902">
    <property type="entry name" value="Nuc_phospho_transferase"/>
</dbReference>
<dbReference type="Gene3D" id="3.40.1030.10">
    <property type="entry name" value="Nucleoside phosphorylase/phosphoribosyltransferase catalytic domain"/>
    <property type="match status" value="1"/>
</dbReference>
<dbReference type="EMBL" id="BARS01016316">
    <property type="protein sequence ID" value="GAF86468.1"/>
    <property type="molecule type" value="Genomic_DNA"/>
</dbReference>
<name>X0SZ73_9ZZZZ</name>
<evidence type="ECO:0000256" key="2">
    <source>
        <dbReference type="ARBA" id="ARBA00022679"/>
    </source>
</evidence>
<keyword evidence="2" id="KW-0808">Transferase</keyword>